<keyword evidence="5" id="KW-1185">Reference proteome</keyword>
<gene>
    <name evidence="4" type="ORF">E1269_03075</name>
</gene>
<dbReference type="GO" id="GO:0008477">
    <property type="term" value="F:purine nucleosidase activity"/>
    <property type="evidence" value="ECO:0007669"/>
    <property type="project" value="TreeGrafter"/>
</dbReference>
<reference evidence="4 5" key="1">
    <citation type="submission" date="2019-03" db="EMBL/GenBank/DDBJ databases">
        <title>Draft genome sequences of novel Actinobacteria.</title>
        <authorList>
            <person name="Sahin N."/>
            <person name="Ay H."/>
            <person name="Saygin H."/>
        </authorList>
    </citation>
    <scope>NUCLEOTIDE SEQUENCE [LARGE SCALE GENOMIC DNA]</scope>
    <source>
        <strain evidence="4 5">5K138</strain>
    </source>
</reference>
<evidence type="ECO:0000313" key="4">
    <source>
        <dbReference type="EMBL" id="TDE15101.1"/>
    </source>
</evidence>
<evidence type="ECO:0000313" key="5">
    <source>
        <dbReference type="Proteomes" id="UP000294739"/>
    </source>
</evidence>
<dbReference type="PANTHER" id="PTHR12304">
    <property type="entry name" value="INOSINE-URIDINE PREFERRING NUCLEOSIDE HYDROLASE"/>
    <property type="match status" value="1"/>
</dbReference>
<dbReference type="InterPro" id="IPR036452">
    <property type="entry name" value="Ribo_hydro-like"/>
</dbReference>
<dbReference type="InterPro" id="IPR001910">
    <property type="entry name" value="Inosine/uridine_hydrolase_dom"/>
</dbReference>
<dbReference type="PANTHER" id="PTHR12304:SF4">
    <property type="entry name" value="URIDINE NUCLEOSIDASE"/>
    <property type="match status" value="1"/>
</dbReference>
<dbReference type="InParanoid" id="A0A4R5DSN0"/>
<dbReference type="Proteomes" id="UP000294739">
    <property type="component" value="Unassembled WGS sequence"/>
</dbReference>
<dbReference type="EMBL" id="SMKZ01000002">
    <property type="protein sequence ID" value="TDE15101.1"/>
    <property type="molecule type" value="Genomic_DNA"/>
</dbReference>
<feature type="domain" description="Inosine/uridine-preferring nucleoside hydrolase" evidence="3">
    <location>
        <begin position="10"/>
        <end position="322"/>
    </location>
</feature>
<dbReference type="OrthoDB" id="9797882at2"/>
<sequence>MTTMPTKRRVILDCDPGNGVPVTDVDDGLALGLLIASDDIDLELVTIVSGNTHRDVGYRVARTMLDAVGAVVPVHLGAVTALVEPEEPWATRRMAKDHDDSSVQLWADLRPPREHPLPARADAAAEIAARVAAAPGEITIVAVGPLTNVAHALALHPGLAEDVAEIIVMGGAFDVPGYLQELNFGIDPEAARQVLTSGASVTLVPLDVTITTALRLPDVDRLAAAGTPVAAYLAETTAPWIRHVERSREREGCPLHDPLAAALLLDRDLVRLERCTVDVELTGLTRSRPIRWDADHLRLAAGLDVPEHAPIDVVVEADNARLVELLLATLGA</sequence>
<comment type="caution">
    <text evidence="4">The sequence shown here is derived from an EMBL/GenBank/DDBJ whole genome shotgun (WGS) entry which is preliminary data.</text>
</comment>
<dbReference type="Gene3D" id="3.90.245.10">
    <property type="entry name" value="Ribonucleoside hydrolase-like"/>
    <property type="match status" value="1"/>
</dbReference>
<dbReference type="Pfam" id="PF01156">
    <property type="entry name" value="IU_nuc_hydro"/>
    <property type="match status" value="1"/>
</dbReference>
<organism evidence="4 5">
    <name type="scientific">Jiangella asiatica</name>
    <dbReference type="NCBI Taxonomy" id="2530372"/>
    <lineage>
        <taxon>Bacteria</taxon>
        <taxon>Bacillati</taxon>
        <taxon>Actinomycetota</taxon>
        <taxon>Actinomycetes</taxon>
        <taxon>Jiangellales</taxon>
        <taxon>Jiangellaceae</taxon>
        <taxon>Jiangella</taxon>
    </lineage>
</organism>
<dbReference type="AlphaFoldDB" id="A0A4R5DSN0"/>
<keyword evidence="2" id="KW-0326">Glycosidase</keyword>
<protein>
    <submittedName>
        <fullName evidence="4">Nucleoside hydrolase</fullName>
    </submittedName>
</protein>
<dbReference type="GO" id="GO:0005829">
    <property type="term" value="C:cytosol"/>
    <property type="evidence" value="ECO:0007669"/>
    <property type="project" value="TreeGrafter"/>
</dbReference>
<name>A0A4R5DSN0_9ACTN</name>
<accession>A0A4R5DSN0</accession>
<evidence type="ECO:0000256" key="1">
    <source>
        <dbReference type="ARBA" id="ARBA00022801"/>
    </source>
</evidence>
<dbReference type="SUPFAM" id="SSF53590">
    <property type="entry name" value="Nucleoside hydrolase"/>
    <property type="match status" value="1"/>
</dbReference>
<keyword evidence="1 4" id="KW-0378">Hydrolase</keyword>
<dbReference type="InterPro" id="IPR023186">
    <property type="entry name" value="IUNH"/>
</dbReference>
<proteinExistence type="predicted"/>
<evidence type="ECO:0000259" key="3">
    <source>
        <dbReference type="Pfam" id="PF01156"/>
    </source>
</evidence>
<evidence type="ECO:0000256" key="2">
    <source>
        <dbReference type="ARBA" id="ARBA00023295"/>
    </source>
</evidence>
<dbReference type="GO" id="GO:0006152">
    <property type="term" value="P:purine nucleoside catabolic process"/>
    <property type="evidence" value="ECO:0007669"/>
    <property type="project" value="TreeGrafter"/>
</dbReference>